<proteinExistence type="inferred from homology"/>
<dbReference type="AlphaFoldDB" id="A0A1G4G720"/>
<dbReference type="PANTHER" id="PTHR30344">
    <property type="entry name" value="6-PHOSPHOGLUCONOLACTONASE-RELATED"/>
    <property type="match status" value="1"/>
</dbReference>
<dbReference type="InterPro" id="IPR011048">
    <property type="entry name" value="Haem_d1_sf"/>
</dbReference>
<feature type="signal peptide" evidence="3">
    <location>
        <begin position="1"/>
        <end position="19"/>
    </location>
</feature>
<comment type="similarity">
    <text evidence="1">Belongs to the cycloisomerase 2 family.</text>
</comment>
<dbReference type="Proteomes" id="UP000178485">
    <property type="component" value="Chromosome i"/>
</dbReference>
<dbReference type="EMBL" id="LT608328">
    <property type="protein sequence ID" value="SCM57735.1"/>
    <property type="molecule type" value="Genomic_DNA"/>
</dbReference>
<keyword evidence="5" id="KW-1185">Reference proteome</keyword>
<dbReference type="InterPro" id="IPR019405">
    <property type="entry name" value="Lactonase_7-beta_prop"/>
</dbReference>
<dbReference type="GO" id="GO:0005829">
    <property type="term" value="C:cytosol"/>
    <property type="evidence" value="ECO:0007669"/>
    <property type="project" value="TreeGrafter"/>
</dbReference>
<evidence type="ECO:0000313" key="4">
    <source>
        <dbReference type="EMBL" id="SCM57735.1"/>
    </source>
</evidence>
<keyword evidence="3" id="KW-0732">Signal</keyword>
<dbReference type="SUPFAM" id="SSF51004">
    <property type="entry name" value="C-terminal (heme d1) domain of cytochrome cd1-nitrite reductase"/>
    <property type="match status" value="1"/>
</dbReference>
<keyword evidence="2" id="KW-0313">Glucose metabolism</keyword>
<feature type="chain" id="PRO_5009603891" evidence="3">
    <location>
        <begin position="20"/>
        <end position="393"/>
    </location>
</feature>
<dbReference type="InterPro" id="IPR015943">
    <property type="entry name" value="WD40/YVTN_repeat-like_dom_sf"/>
</dbReference>
<evidence type="ECO:0000313" key="5">
    <source>
        <dbReference type="Proteomes" id="UP000178485"/>
    </source>
</evidence>
<evidence type="ECO:0000256" key="1">
    <source>
        <dbReference type="ARBA" id="ARBA00005564"/>
    </source>
</evidence>
<dbReference type="GO" id="GO:0017057">
    <property type="term" value="F:6-phosphogluconolactonase activity"/>
    <property type="evidence" value="ECO:0007669"/>
    <property type="project" value="UniProtKB-EC"/>
</dbReference>
<dbReference type="Pfam" id="PF10282">
    <property type="entry name" value="Lactonase"/>
    <property type="match status" value="1"/>
</dbReference>
<dbReference type="InterPro" id="IPR050282">
    <property type="entry name" value="Cycloisomerase_2"/>
</dbReference>
<reference evidence="4 5" key="1">
    <citation type="submission" date="2016-08" db="EMBL/GenBank/DDBJ databases">
        <authorList>
            <person name="Seilhamer J.J."/>
        </authorList>
    </citation>
    <scope>NUCLEOTIDE SEQUENCE [LARGE SCALE GENOMIC DNA]</scope>
    <source>
        <strain evidence="4">ING2-E5A</strain>
    </source>
</reference>
<keyword evidence="2" id="KW-0119">Carbohydrate metabolism</keyword>
<keyword evidence="4" id="KW-0378">Hydrolase</keyword>
<dbReference type="STRING" id="1642646.ING2E5A_1484"/>
<dbReference type="RefSeq" id="WP_071136823.1">
    <property type="nucleotide sequence ID" value="NZ_DUQN01000058.1"/>
</dbReference>
<dbReference type="PROSITE" id="PS51257">
    <property type="entry name" value="PROKAR_LIPOPROTEIN"/>
    <property type="match status" value="1"/>
</dbReference>
<sequence length="393" mass="42107">MKSKIVVACLCALSFVACNGGKSRAEKTDGVEGTVLSPLTTDLLLLVGTYTSDGSSKGIYLYSFDAATGKSDSLSVAGTDNPSYLTLSPDEKFVYAVGENEESNSAAVAFALDKRSGVLRYLNASQTGSPGPCYIEIDEAGKSVLTANYTGGSISLFRVNEDGSLSAADAVIQFKGSGPDTVRQKAPHLHSVRYSPDGRFLFATDLGTDKIYRYNAIGSVFEGQPVISQSSLKEFSAPAGSGPRHFDFHPSGNYLYLLGEMSGDVVVYDYDGGELNEKQVIATDSVEGPRGSADIHVSPDGRFLYASNRLMADGIAIFSIDRENGTLTRIGYQLTGKHPRNFVITPNGKFLLAASRDENRIQVFAIDPETGLLSDTRQDIYVGRPVCLKFAAR</sequence>
<name>A0A1G4G720_9BACT</name>
<organism evidence="4 5">
    <name type="scientific">Petrimonas mucosa</name>
    <dbReference type="NCBI Taxonomy" id="1642646"/>
    <lineage>
        <taxon>Bacteria</taxon>
        <taxon>Pseudomonadati</taxon>
        <taxon>Bacteroidota</taxon>
        <taxon>Bacteroidia</taxon>
        <taxon>Bacteroidales</taxon>
        <taxon>Dysgonomonadaceae</taxon>
        <taxon>Petrimonas</taxon>
    </lineage>
</organism>
<dbReference type="EC" id="3.1.1.31" evidence="4"/>
<dbReference type="KEGG" id="pmuc:ING2E5A_1484"/>
<dbReference type="Gene3D" id="2.130.10.10">
    <property type="entry name" value="YVTN repeat-like/Quinoprotein amine dehydrogenase"/>
    <property type="match status" value="1"/>
</dbReference>
<evidence type="ECO:0000256" key="2">
    <source>
        <dbReference type="ARBA" id="ARBA00022526"/>
    </source>
</evidence>
<protein>
    <submittedName>
        <fullName evidence="4">6-phosphogluconolactonase</fullName>
        <ecNumber evidence="4">3.1.1.31</ecNumber>
    </submittedName>
</protein>
<dbReference type="PANTHER" id="PTHR30344:SF1">
    <property type="entry name" value="6-PHOSPHOGLUCONOLACTONASE"/>
    <property type="match status" value="1"/>
</dbReference>
<accession>A0A1G4G720</accession>
<dbReference type="FunFam" id="2.130.10.10:FF:000306">
    <property type="entry name" value="3-carboxymuconate cyclase"/>
    <property type="match status" value="1"/>
</dbReference>
<evidence type="ECO:0000256" key="3">
    <source>
        <dbReference type="SAM" id="SignalP"/>
    </source>
</evidence>
<gene>
    <name evidence="4" type="primary">pgl5</name>
    <name evidence="4" type="ORF">ING2E5A_1484</name>
</gene>
<dbReference type="GO" id="GO:0006006">
    <property type="term" value="P:glucose metabolic process"/>
    <property type="evidence" value="ECO:0007669"/>
    <property type="project" value="UniProtKB-KW"/>
</dbReference>